<dbReference type="EMBL" id="CP003732">
    <property type="protein sequence ID" value="AFV10498.1"/>
    <property type="molecule type" value="Genomic_DNA"/>
</dbReference>
<keyword evidence="3" id="KW-1185">Reference proteome</keyword>
<protein>
    <recommendedName>
        <fullName evidence="1">Predicted DNA-binding protein ribbon-helix-helix domain-containing protein</fullName>
    </recommendedName>
</protein>
<dbReference type="AlphaFoldDB" id="K4LCL7"/>
<dbReference type="Proteomes" id="UP000000467">
    <property type="component" value="Chromosome"/>
</dbReference>
<dbReference type="OrthoDB" id="2970764at2"/>
<dbReference type="HOGENOM" id="CLU_183716_0_0_9"/>
<dbReference type="KEGG" id="tpz:Tph_c02510"/>
<reference evidence="2 3" key="1">
    <citation type="journal article" date="2012" name="BMC Genomics">
        <title>Genome-guided analysis of physiological and morphological traits of the fermentative acetate oxidizer Thermacetogenium phaeum.</title>
        <authorList>
            <person name="Oehler D."/>
            <person name="Poehlein A."/>
            <person name="Leimbach A."/>
            <person name="Muller N."/>
            <person name="Daniel R."/>
            <person name="Gottschalk G."/>
            <person name="Schink B."/>
        </authorList>
    </citation>
    <scope>NUCLEOTIDE SEQUENCE [LARGE SCALE GENOMIC DNA]</scope>
    <source>
        <strain evidence="3">ATCC BAA-254 / DSM 26808 / PB</strain>
    </source>
</reference>
<dbReference type="STRING" id="1089553.Tph_c02510"/>
<sequence>MIRKQFYVDPHHDYLLKKLARATGVSEAELVRRALEAHLNACMAAGHNLKAWEAEKAFIEDRIKMQRETAHPSAEIGRSWRRDDLYDR</sequence>
<feature type="domain" description="Predicted DNA-binding protein ribbon-helix-helix" evidence="1">
    <location>
        <begin position="6"/>
        <end position="37"/>
    </location>
</feature>
<evidence type="ECO:0000259" key="1">
    <source>
        <dbReference type="Pfam" id="PF12651"/>
    </source>
</evidence>
<dbReference type="Pfam" id="PF12651">
    <property type="entry name" value="RHH_3"/>
    <property type="match status" value="1"/>
</dbReference>
<dbReference type="CDD" id="cd21631">
    <property type="entry name" value="RHH_CopG_NikR-like"/>
    <property type="match status" value="1"/>
</dbReference>
<gene>
    <name evidence="2" type="ordered locus">Tph_c02510</name>
</gene>
<evidence type="ECO:0000313" key="3">
    <source>
        <dbReference type="Proteomes" id="UP000000467"/>
    </source>
</evidence>
<name>K4LCL7_THEPS</name>
<evidence type="ECO:0000313" key="2">
    <source>
        <dbReference type="EMBL" id="AFV10498.1"/>
    </source>
</evidence>
<dbReference type="eggNOG" id="ENOG5033KZG">
    <property type="taxonomic scope" value="Bacteria"/>
</dbReference>
<organism evidence="2 3">
    <name type="scientific">Thermacetogenium phaeum (strain ATCC BAA-254 / DSM 26808 / PB)</name>
    <dbReference type="NCBI Taxonomy" id="1089553"/>
    <lineage>
        <taxon>Bacteria</taxon>
        <taxon>Bacillati</taxon>
        <taxon>Bacillota</taxon>
        <taxon>Clostridia</taxon>
        <taxon>Thermoanaerobacterales</taxon>
        <taxon>Thermoanaerobacteraceae</taxon>
        <taxon>Thermacetogenium</taxon>
    </lineage>
</organism>
<accession>K4LCL7</accession>
<dbReference type="RefSeq" id="WP_015049417.1">
    <property type="nucleotide sequence ID" value="NC_018870.1"/>
</dbReference>
<proteinExistence type="predicted"/>
<dbReference type="InterPro" id="IPR038733">
    <property type="entry name" value="Predicted_DNA_bind_prot_RHH"/>
</dbReference>